<sequence length="137" mass="15211">MMKQDKKVVLLSEEEENVEKPQRAEVSRVAPAWQLGSGEELEIPACVLGEVAEWSRQHNPITCQSPVHLSAASQQPDGLPPDPTKQEVLHVKNATNTRAGWCRAGGRELLVKSGVMWLLKPCSVKVKREALWRPLGE</sequence>
<protein>
    <submittedName>
        <fullName evidence="2">Uncharacterized protein</fullName>
    </submittedName>
</protein>
<name>A0A8T2N701_9TELE</name>
<evidence type="ECO:0000256" key="1">
    <source>
        <dbReference type="SAM" id="MobiDB-lite"/>
    </source>
</evidence>
<evidence type="ECO:0000313" key="3">
    <source>
        <dbReference type="Proteomes" id="UP000824540"/>
    </source>
</evidence>
<reference evidence="2" key="1">
    <citation type="thesis" date="2021" institute="BYU ScholarsArchive" country="Provo, UT, USA">
        <title>Applications of and Algorithms for Genome Assembly and Genomic Analyses with an Emphasis on Marine Teleosts.</title>
        <authorList>
            <person name="Pickett B.D."/>
        </authorList>
    </citation>
    <scope>NUCLEOTIDE SEQUENCE</scope>
    <source>
        <strain evidence="2">HI-2016</strain>
    </source>
</reference>
<evidence type="ECO:0000313" key="2">
    <source>
        <dbReference type="EMBL" id="KAG9332277.1"/>
    </source>
</evidence>
<feature type="non-terminal residue" evidence="2">
    <location>
        <position position="1"/>
    </location>
</feature>
<dbReference type="Proteomes" id="UP000824540">
    <property type="component" value="Unassembled WGS sequence"/>
</dbReference>
<gene>
    <name evidence="2" type="ORF">JZ751_015438</name>
</gene>
<accession>A0A8T2N701</accession>
<comment type="caution">
    <text evidence="2">The sequence shown here is derived from an EMBL/GenBank/DDBJ whole genome shotgun (WGS) entry which is preliminary data.</text>
</comment>
<dbReference type="EMBL" id="JAFBMS010000246">
    <property type="protein sequence ID" value="KAG9332277.1"/>
    <property type="molecule type" value="Genomic_DNA"/>
</dbReference>
<keyword evidence="3" id="KW-1185">Reference proteome</keyword>
<proteinExistence type="predicted"/>
<organism evidence="2 3">
    <name type="scientific">Albula glossodonta</name>
    <name type="common">roundjaw bonefish</name>
    <dbReference type="NCBI Taxonomy" id="121402"/>
    <lineage>
        <taxon>Eukaryota</taxon>
        <taxon>Metazoa</taxon>
        <taxon>Chordata</taxon>
        <taxon>Craniata</taxon>
        <taxon>Vertebrata</taxon>
        <taxon>Euteleostomi</taxon>
        <taxon>Actinopterygii</taxon>
        <taxon>Neopterygii</taxon>
        <taxon>Teleostei</taxon>
        <taxon>Albuliformes</taxon>
        <taxon>Albulidae</taxon>
        <taxon>Albula</taxon>
    </lineage>
</organism>
<dbReference type="AlphaFoldDB" id="A0A8T2N701"/>
<feature type="region of interest" description="Disordered" evidence="1">
    <location>
        <begin position="1"/>
        <end position="23"/>
    </location>
</feature>